<proteinExistence type="predicted"/>
<evidence type="ECO:0000313" key="1">
    <source>
        <dbReference type="EMBL" id="SHI70470.1"/>
    </source>
</evidence>
<dbReference type="RefSeq" id="WP_110939730.1">
    <property type="nucleotide sequence ID" value="NZ_FQZV01000005.1"/>
</dbReference>
<accession>A0A1M6DBE5</accession>
<evidence type="ECO:0000313" key="2">
    <source>
        <dbReference type="Proteomes" id="UP000184536"/>
    </source>
</evidence>
<reference evidence="2" key="1">
    <citation type="submission" date="2016-11" db="EMBL/GenBank/DDBJ databases">
        <authorList>
            <person name="Varghese N."/>
            <person name="Submissions S."/>
        </authorList>
    </citation>
    <scope>NUCLEOTIDE SEQUENCE [LARGE SCALE GENOMIC DNA]</scope>
    <source>
        <strain evidence="2">DSM 17957</strain>
    </source>
</reference>
<dbReference type="EMBL" id="FQZV01000005">
    <property type="protein sequence ID" value="SHI70470.1"/>
    <property type="molecule type" value="Genomic_DNA"/>
</dbReference>
<name>A0A1M6DBE5_9FIRM</name>
<dbReference type="OrthoDB" id="1808986at2"/>
<sequence length="78" mass="8977">MNILEGFSKDDDLIEFICTKCNYSLWVPRFIVEQLKEDNLFDGLDPSVPPQPDCQVCDGAMTPKSYTGIRGIHYEYKK</sequence>
<gene>
    <name evidence="1" type="ORF">SAMN02745975_00441</name>
</gene>
<keyword evidence="2" id="KW-1185">Reference proteome</keyword>
<dbReference type="Proteomes" id="UP000184536">
    <property type="component" value="Unassembled WGS sequence"/>
</dbReference>
<protein>
    <submittedName>
        <fullName evidence="1">Uncharacterized protein</fullName>
    </submittedName>
</protein>
<organism evidence="1 2">
    <name type="scientific">Geosporobacter subterraneus DSM 17957</name>
    <dbReference type="NCBI Taxonomy" id="1121919"/>
    <lineage>
        <taxon>Bacteria</taxon>
        <taxon>Bacillati</taxon>
        <taxon>Bacillota</taxon>
        <taxon>Clostridia</taxon>
        <taxon>Peptostreptococcales</taxon>
        <taxon>Thermotaleaceae</taxon>
        <taxon>Geosporobacter</taxon>
    </lineage>
</organism>
<dbReference type="AlphaFoldDB" id="A0A1M6DBE5"/>